<protein>
    <recommendedName>
        <fullName evidence="1">Transposable element P transposase-like RNase H domain-containing protein</fullName>
    </recommendedName>
</protein>
<feature type="domain" description="Transposable element P transposase-like RNase H" evidence="1">
    <location>
        <begin position="20"/>
        <end position="150"/>
    </location>
</feature>
<dbReference type="Pfam" id="PF21787">
    <property type="entry name" value="TNP-like_RNaseH_N"/>
    <property type="match status" value="1"/>
</dbReference>
<reference evidence="2 3" key="1">
    <citation type="submission" date="2023-11" db="EMBL/GenBank/DDBJ databases">
        <authorList>
            <person name="Hedman E."/>
            <person name="Englund M."/>
            <person name="Stromberg M."/>
            <person name="Nyberg Akerstrom W."/>
            <person name="Nylinder S."/>
            <person name="Jareborg N."/>
            <person name="Kallberg Y."/>
            <person name="Kronander E."/>
        </authorList>
    </citation>
    <scope>NUCLEOTIDE SEQUENCE [LARGE SCALE GENOMIC DNA]</scope>
</reference>
<gene>
    <name evidence="2" type="ORF">PARMNEM_LOCUS16819</name>
</gene>
<proteinExistence type="predicted"/>
<dbReference type="Proteomes" id="UP001314205">
    <property type="component" value="Unassembled WGS sequence"/>
</dbReference>
<evidence type="ECO:0000313" key="3">
    <source>
        <dbReference type="Proteomes" id="UP001314205"/>
    </source>
</evidence>
<evidence type="ECO:0000313" key="2">
    <source>
        <dbReference type="EMBL" id="CAK1597656.1"/>
    </source>
</evidence>
<accession>A0AAV1LQF1</accession>
<sequence>MLVLPSQQILSTFLNQVNIKPGINNNVFAQLKARANEMKPADKLCILMFDEMLLKANITYERKDLVVGFVNNGRETKPEFADHAQVFMIRGLIRKYKQPVAYTFAHAATKGPELSLQIKTIFENLQETGFNVVATVCDQGTNNRNALNLLLNETRVHMLKSGQEVREETKLIIDR</sequence>
<dbReference type="InterPro" id="IPR048365">
    <property type="entry name" value="TNP-like_RNaseH_N"/>
</dbReference>
<organism evidence="2 3">
    <name type="scientific">Parnassius mnemosyne</name>
    <name type="common">clouded apollo</name>
    <dbReference type="NCBI Taxonomy" id="213953"/>
    <lineage>
        <taxon>Eukaryota</taxon>
        <taxon>Metazoa</taxon>
        <taxon>Ecdysozoa</taxon>
        <taxon>Arthropoda</taxon>
        <taxon>Hexapoda</taxon>
        <taxon>Insecta</taxon>
        <taxon>Pterygota</taxon>
        <taxon>Neoptera</taxon>
        <taxon>Endopterygota</taxon>
        <taxon>Lepidoptera</taxon>
        <taxon>Glossata</taxon>
        <taxon>Ditrysia</taxon>
        <taxon>Papilionoidea</taxon>
        <taxon>Papilionidae</taxon>
        <taxon>Parnassiinae</taxon>
        <taxon>Parnassini</taxon>
        <taxon>Parnassius</taxon>
        <taxon>Driopa</taxon>
    </lineage>
</organism>
<dbReference type="EMBL" id="CAVLGL010000095">
    <property type="protein sequence ID" value="CAK1597656.1"/>
    <property type="molecule type" value="Genomic_DNA"/>
</dbReference>
<name>A0AAV1LQF1_9NEOP</name>
<comment type="caution">
    <text evidence="2">The sequence shown here is derived from an EMBL/GenBank/DDBJ whole genome shotgun (WGS) entry which is preliminary data.</text>
</comment>
<dbReference type="AlphaFoldDB" id="A0AAV1LQF1"/>
<evidence type="ECO:0000259" key="1">
    <source>
        <dbReference type="Pfam" id="PF21787"/>
    </source>
</evidence>
<keyword evidence="3" id="KW-1185">Reference proteome</keyword>